<evidence type="ECO:0000259" key="3">
    <source>
        <dbReference type="Pfam" id="PF00326"/>
    </source>
</evidence>
<keyword evidence="2" id="KW-0732">Signal</keyword>
<keyword evidence="5" id="KW-1185">Reference proteome</keyword>
<evidence type="ECO:0000313" key="4">
    <source>
        <dbReference type="EMBL" id="GAO38886.1"/>
    </source>
</evidence>
<reference evidence="4 5" key="1">
    <citation type="submission" date="2015-04" db="EMBL/GenBank/DDBJ databases">
        <title>Whole genome shotgun sequence of Sphingomonas changbaiensis NBRC 104936.</title>
        <authorList>
            <person name="Katano-Makiyama Y."/>
            <person name="Hosoyama A."/>
            <person name="Hashimoto M."/>
            <person name="Noguchi M."/>
            <person name="Tsuchikane K."/>
            <person name="Ohji S."/>
            <person name="Yamazoe A."/>
            <person name="Ichikawa N."/>
            <person name="Kimura A."/>
            <person name="Fujita N."/>
        </authorList>
    </citation>
    <scope>NUCLEOTIDE SEQUENCE [LARGE SCALE GENOMIC DNA]</scope>
    <source>
        <strain evidence="4 5">NBRC 104936</strain>
    </source>
</reference>
<feature type="chain" id="PRO_5002429530" evidence="2">
    <location>
        <begin position="24"/>
        <end position="659"/>
    </location>
</feature>
<feature type="domain" description="Peptidase S9 prolyl oligopeptidase catalytic" evidence="3">
    <location>
        <begin position="451"/>
        <end position="656"/>
    </location>
</feature>
<evidence type="ECO:0000256" key="1">
    <source>
        <dbReference type="ARBA" id="ARBA00022801"/>
    </source>
</evidence>
<feature type="signal peptide" evidence="2">
    <location>
        <begin position="1"/>
        <end position="23"/>
    </location>
</feature>
<dbReference type="STRING" id="1219043.SCH01S_21_00730"/>
<dbReference type="InterPro" id="IPR001375">
    <property type="entry name" value="Peptidase_S9_cat"/>
</dbReference>
<proteinExistence type="predicted"/>
<evidence type="ECO:0000313" key="5">
    <source>
        <dbReference type="Proteomes" id="UP000033202"/>
    </source>
</evidence>
<dbReference type="GO" id="GO:0006508">
    <property type="term" value="P:proteolysis"/>
    <property type="evidence" value="ECO:0007669"/>
    <property type="project" value="InterPro"/>
</dbReference>
<sequence>MKLGRVPMLAALLAAGASSLALAQQVPPEKAFGARESVTDASLSPDGKTMAFLAPAAMQGNALFTVPVDGSAAPTRAIMASGDPERLSSCSWVANDRLVCNVFTLRQESGYLVSMSRQIAVDATGSNLKMVSQRDSDMAWYFNGFGGAVVDLLPGQDGTILMGRWHTPESKAGSLITKTKEGYGVERVDTRTLQTKPVVRPMIGATEFISDGSGEVRIAGISQTTGDYVQTGLVKYMYRPKGGSDWKDLGTLDTRTNEGFNPYIVDPTTDVAYGLQKDNGRLALFKRALDGTNTETEVFSRPDVDIDGPLTLGRKRRVIGASFATEKRQAHYFDPAMERLAASLSKALPGSPLISFEGASDDEQRLLIWAGSDTDPGRYYLLDRATKQMRPLLLSRPELEGYTLAPVKAVQVKASDGALIPAYLTLPVGSTGKGLPAIVMPHGGPGARDEWGFDWLSQYFAAKGYAVLQPNFRGSTGYGDQWFKNNGFQSWKTAIGDVADSGRWLVSQGIADPSKLAIFGWSYGGYAALQSGVLAPDLFKAIVAVAPVTDLDELKKQYQDTGEEKVIRDFVGSGPHIHEGSPAQNAAAIKAPVMLFHGELDRNVRVVESRLMADRLRDAGKNVQLTLYPKLDHYLEDANTRADMLAKSDAFLRASLRIK</sequence>
<dbReference type="GO" id="GO:0004252">
    <property type="term" value="F:serine-type endopeptidase activity"/>
    <property type="evidence" value="ECO:0007669"/>
    <property type="project" value="TreeGrafter"/>
</dbReference>
<comment type="caution">
    <text evidence="4">The sequence shown here is derived from an EMBL/GenBank/DDBJ whole genome shotgun (WGS) entry which is preliminary data.</text>
</comment>
<organism evidence="4 5">
    <name type="scientific">Sphingomonas changbaiensis NBRC 104936</name>
    <dbReference type="NCBI Taxonomy" id="1219043"/>
    <lineage>
        <taxon>Bacteria</taxon>
        <taxon>Pseudomonadati</taxon>
        <taxon>Pseudomonadota</taxon>
        <taxon>Alphaproteobacteria</taxon>
        <taxon>Sphingomonadales</taxon>
        <taxon>Sphingomonadaceae</taxon>
        <taxon>Sphingomonas</taxon>
    </lineage>
</organism>
<dbReference type="Proteomes" id="UP000033202">
    <property type="component" value="Unassembled WGS sequence"/>
</dbReference>
<evidence type="ECO:0000256" key="2">
    <source>
        <dbReference type="SAM" id="SignalP"/>
    </source>
</evidence>
<protein>
    <submittedName>
        <fullName evidence="4">Peptidase S9 family protein</fullName>
    </submittedName>
</protein>
<dbReference type="EMBL" id="BBWU01000021">
    <property type="protein sequence ID" value="GAO38886.1"/>
    <property type="molecule type" value="Genomic_DNA"/>
</dbReference>
<dbReference type="Pfam" id="PF00326">
    <property type="entry name" value="Peptidase_S9"/>
    <property type="match status" value="1"/>
</dbReference>
<dbReference type="RefSeq" id="WP_046347721.1">
    <property type="nucleotide sequence ID" value="NZ_BBWU01000021.1"/>
</dbReference>
<accession>A0A0E9MNA1</accession>
<dbReference type="PANTHER" id="PTHR42776">
    <property type="entry name" value="SERINE PEPTIDASE S9 FAMILY MEMBER"/>
    <property type="match status" value="1"/>
</dbReference>
<dbReference type="SUPFAM" id="SSF82171">
    <property type="entry name" value="DPP6 N-terminal domain-like"/>
    <property type="match status" value="1"/>
</dbReference>
<dbReference type="PANTHER" id="PTHR42776:SF27">
    <property type="entry name" value="DIPEPTIDYL PEPTIDASE FAMILY MEMBER 6"/>
    <property type="match status" value="1"/>
</dbReference>
<dbReference type="SUPFAM" id="SSF53474">
    <property type="entry name" value="alpha/beta-Hydrolases"/>
    <property type="match status" value="1"/>
</dbReference>
<dbReference type="AlphaFoldDB" id="A0A0E9MNA1"/>
<keyword evidence="1" id="KW-0378">Hydrolase</keyword>
<name>A0A0E9MNA1_9SPHN</name>
<dbReference type="InterPro" id="IPR029058">
    <property type="entry name" value="AB_hydrolase_fold"/>
</dbReference>
<dbReference type="Gene3D" id="3.40.50.1820">
    <property type="entry name" value="alpha/beta hydrolase"/>
    <property type="match status" value="1"/>
</dbReference>
<gene>
    <name evidence="4" type="ORF">SCH01S_21_00730</name>
</gene>